<sequence length="525" mass="58968">MSHDRTSPMSSIYRLQTDRRGYIDDLASRTSSIMSFTSVANPSPNELKDSDELELRQFLEEEDKELAKLLSYCDDMKKSRVKNEEKLQRSSSQNLTNSPHSVIVRRGGRSSTDGVVAYESLGGFDKNLSNTLKIDIPDVPKSKKEKPKLPLVTNPYTGVHLEFDQEERTQEADYRLLRTKWSRSYAEVTGAKRGMGAVECILPQLPVLNSNEVKFIRQKETGEPICLGSGSRAACFLGEFQNHTVCVKIYNNANVVLVVKEAKMMQHLYQSDPNIAPKFFGFIHLAPHLEHPFVSIALVVEFIGDYERQQSTSLQQLVDMEQARRAAGTHFMRNVEWLALLLKVGTVLEQVHRKLIILGGMRARHIGLKWKGFGYDKPCILNVFRARLLSVSTIKHQKDKDEIIKIGNTGHETDATSMAALVSDINKALKLGLDEATSHARRDAPLNDWWGLRDTIRFLATRLNAALGSEAGGDRNKNNTLPSKTEKCLWNKVIESSKNPSVKSPLTNFRSIDPTSADLSSIQSK</sequence>
<name>A0A7I8W332_9ANNE</name>
<keyword evidence="3" id="KW-1185">Reference proteome</keyword>
<dbReference type="InterPro" id="IPR011009">
    <property type="entry name" value="Kinase-like_dom_sf"/>
</dbReference>
<dbReference type="EMBL" id="CAJFCJ010000019">
    <property type="protein sequence ID" value="CAD5122972.1"/>
    <property type="molecule type" value="Genomic_DNA"/>
</dbReference>
<feature type="compositionally biased region" description="Polar residues" evidence="1">
    <location>
        <begin position="89"/>
        <end position="100"/>
    </location>
</feature>
<evidence type="ECO:0000313" key="2">
    <source>
        <dbReference type="EMBL" id="CAD5122972.1"/>
    </source>
</evidence>
<feature type="region of interest" description="Disordered" evidence="1">
    <location>
        <begin position="498"/>
        <end position="525"/>
    </location>
</feature>
<dbReference type="SUPFAM" id="SSF56112">
    <property type="entry name" value="Protein kinase-like (PK-like)"/>
    <property type="match status" value="1"/>
</dbReference>
<protein>
    <submittedName>
        <fullName evidence="2">DgyrCDS11362</fullName>
    </submittedName>
</protein>
<comment type="caution">
    <text evidence="2">The sequence shown here is derived from an EMBL/GenBank/DDBJ whole genome shotgun (WGS) entry which is preliminary data.</text>
</comment>
<evidence type="ECO:0000256" key="1">
    <source>
        <dbReference type="SAM" id="MobiDB-lite"/>
    </source>
</evidence>
<dbReference type="AlphaFoldDB" id="A0A7I8W332"/>
<organism evidence="2 3">
    <name type="scientific">Dimorphilus gyrociliatus</name>
    <dbReference type="NCBI Taxonomy" id="2664684"/>
    <lineage>
        <taxon>Eukaryota</taxon>
        <taxon>Metazoa</taxon>
        <taxon>Spiralia</taxon>
        <taxon>Lophotrochozoa</taxon>
        <taxon>Annelida</taxon>
        <taxon>Polychaeta</taxon>
        <taxon>Polychaeta incertae sedis</taxon>
        <taxon>Dinophilidae</taxon>
        <taxon>Dimorphilus</taxon>
    </lineage>
</organism>
<dbReference type="Proteomes" id="UP000549394">
    <property type="component" value="Unassembled WGS sequence"/>
</dbReference>
<proteinExistence type="predicted"/>
<feature type="region of interest" description="Disordered" evidence="1">
    <location>
        <begin position="81"/>
        <end position="109"/>
    </location>
</feature>
<evidence type="ECO:0000313" key="3">
    <source>
        <dbReference type="Proteomes" id="UP000549394"/>
    </source>
</evidence>
<reference evidence="2 3" key="1">
    <citation type="submission" date="2020-08" db="EMBL/GenBank/DDBJ databases">
        <authorList>
            <person name="Hejnol A."/>
        </authorList>
    </citation>
    <scope>NUCLEOTIDE SEQUENCE [LARGE SCALE GENOMIC DNA]</scope>
</reference>
<gene>
    <name evidence="2" type="ORF">DGYR_LOCUS10708</name>
</gene>
<accession>A0A7I8W332</accession>